<dbReference type="AlphaFoldDB" id="A0A9D2PN10"/>
<dbReference type="SUPFAM" id="SSF143100">
    <property type="entry name" value="TTHA1013/TTHA0281-like"/>
    <property type="match status" value="1"/>
</dbReference>
<reference evidence="2" key="1">
    <citation type="journal article" date="2021" name="PeerJ">
        <title>Extensive microbial diversity within the chicken gut microbiome revealed by metagenomics and culture.</title>
        <authorList>
            <person name="Gilroy R."/>
            <person name="Ravi A."/>
            <person name="Getino M."/>
            <person name="Pursley I."/>
            <person name="Horton D.L."/>
            <person name="Alikhan N.F."/>
            <person name="Baker D."/>
            <person name="Gharbi K."/>
            <person name="Hall N."/>
            <person name="Watson M."/>
            <person name="Adriaenssens E.M."/>
            <person name="Foster-Nyarko E."/>
            <person name="Jarju S."/>
            <person name="Secka A."/>
            <person name="Antonio M."/>
            <person name="Oren A."/>
            <person name="Chaudhuri R.R."/>
            <person name="La Ragione R."/>
            <person name="Hildebrand F."/>
            <person name="Pallen M.J."/>
        </authorList>
    </citation>
    <scope>NUCLEOTIDE SEQUENCE</scope>
    <source>
        <strain evidence="2">ChiBcec2-3848</strain>
    </source>
</reference>
<comment type="caution">
    <text evidence="2">The sequence shown here is derived from an EMBL/GenBank/DDBJ whole genome shotgun (WGS) entry which is preliminary data.</text>
</comment>
<dbReference type="InterPro" id="IPR035069">
    <property type="entry name" value="TTHA1013/TTHA0281-like"/>
</dbReference>
<feature type="domain" description="HicB-like antitoxin of toxin-antitoxin system" evidence="1">
    <location>
        <begin position="5"/>
        <end position="62"/>
    </location>
</feature>
<gene>
    <name evidence="2" type="ORF">H9753_02750</name>
</gene>
<evidence type="ECO:0000259" key="1">
    <source>
        <dbReference type="Pfam" id="PF15919"/>
    </source>
</evidence>
<protein>
    <submittedName>
        <fullName evidence="2">Type II toxin-antitoxin system HicB family antitoxin</fullName>
    </submittedName>
</protein>
<dbReference type="InterPro" id="IPR031807">
    <property type="entry name" value="HicB-like"/>
</dbReference>
<dbReference type="Proteomes" id="UP000823886">
    <property type="component" value="Unassembled WGS sequence"/>
</dbReference>
<dbReference type="Pfam" id="PF15919">
    <property type="entry name" value="HicB_lk_antitox"/>
    <property type="match status" value="1"/>
</dbReference>
<dbReference type="Gene3D" id="3.30.160.250">
    <property type="match status" value="1"/>
</dbReference>
<organism evidence="2 3">
    <name type="scientific">Candidatus Blautia merdavium</name>
    <dbReference type="NCBI Taxonomy" id="2838494"/>
    <lineage>
        <taxon>Bacteria</taxon>
        <taxon>Bacillati</taxon>
        <taxon>Bacillota</taxon>
        <taxon>Clostridia</taxon>
        <taxon>Lachnospirales</taxon>
        <taxon>Lachnospiraceae</taxon>
        <taxon>Blautia</taxon>
    </lineage>
</organism>
<sequence length="92" mass="10492">MKFIYPAVIRKTQEGKYQAFFPDLACCQAEGDTLEDAVDNANDAARDWLTLELSEEEPELPHVTDPADLELLEGDEVRNIAVNVRFYEGWDE</sequence>
<name>A0A9D2PN10_9FIRM</name>
<dbReference type="EMBL" id="DWVZ01000034">
    <property type="protein sequence ID" value="HJC62526.1"/>
    <property type="molecule type" value="Genomic_DNA"/>
</dbReference>
<evidence type="ECO:0000313" key="2">
    <source>
        <dbReference type="EMBL" id="HJC62526.1"/>
    </source>
</evidence>
<evidence type="ECO:0000313" key="3">
    <source>
        <dbReference type="Proteomes" id="UP000823886"/>
    </source>
</evidence>
<proteinExistence type="predicted"/>
<reference evidence="2" key="2">
    <citation type="submission" date="2021-04" db="EMBL/GenBank/DDBJ databases">
        <authorList>
            <person name="Gilroy R."/>
        </authorList>
    </citation>
    <scope>NUCLEOTIDE SEQUENCE</scope>
    <source>
        <strain evidence="2">ChiBcec2-3848</strain>
    </source>
</reference>
<accession>A0A9D2PN10</accession>